<dbReference type="Proteomes" id="UP000700596">
    <property type="component" value="Unassembled WGS sequence"/>
</dbReference>
<feature type="region of interest" description="Disordered" evidence="1">
    <location>
        <begin position="1"/>
        <end position="168"/>
    </location>
</feature>
<sequence length="199" mass="20956">RRMDWSGSVAGPSLVGRSLFPSLPREKWPVASGRDTKQREGKGQARPPSARSSSAPPNRPNRPGKPVGKEHSASQTRAAQPQTGKGRAKGRQWAGSRGKGCQQQACPRGGGKRGRAVAAAKGPSSATPANEAKGGKWCGQGRCKGLSPSLLPPVTPSPPPPPLHSPFFPSHHHEAHLLETTLPPYVLDSRRTIWTGASG</sequence>
<evidence type="ECO:0000313" key="2">
    <source>
        <dbReference type="EMBL" id="KAH7131920.1"/>
    </source>
</evidence>
<reference evidence="2" key="1">
    <citation type="journal article" date="2021" name="Nat. Commun.">
        <title>Genetic determinants of endophytism in the Arabidopsis root mycobiome.</title>
        <authorList>
            <person name="Mesny F."/>
            <person name="Miyauchi S."/>
            <person name="Thiergart T."/>
            <person name="Pickel B."/>
            <person name="Atanasova L."/>
            <person name="Karlsson M."/>
            <person name="Huettel B."/>
            <person name="Barry K.W."/>
            <person name="Haridas S."/>
            <person name="Chen C."/>
            <person name="Bauer D."/>
            <person name="Andreopoulos W."/>
            <person name="Pangilinan J."/>
            <person name="LaButti K."/>
            <person name="Riley R."/>
            <person name="Lipzen A."/>
            <person name="Clum A."/>
            <person name="Drula E."/>
            <person name="Henrissat B."/>
            <person name="Kohler A."/>
            <person name="Grigoriev I.V."/>
            <person name="Martin F.M."/>
            <person name="Hacquard S."/>
        </authorList>
    </citation>
    <scope>NUCLEOTIDE SEQUENCE</scope>
    <source>
        <strain evidence="2">MPI-CAGE-CH-0243</strain>
    </source>
</reference>
<dbReference type="AlphaFoldDB" id="A0A9P9E5T9"/>
<evidence type="ECO:0000313" key="3">
    <source>
        <dbReference type="Proteomes" id="UP000700596"/>
    </source>
</evidence>
<comment type="caution">
    <text evidence="2">The sequence shown here is derived from an EMBL/GenBank/DDBJ whole genome shotgun (WGS) entry which is preliminary data.</text>
</comment>
<feature type="compositionally biased region" description="Basic and acidic residues" evidence="1">
    <location>
        <begin position="24"/>
        <end position="43"/>
    </location>
</feature>
<feature type="compositionally biased region" description="Pro residues" evidence="1">
    <location>
        <begin position="150"/>
        <end position="164"/>
    </location>
</feature>
<dbReference type="EMBL" id="JAGMWT010000003">
    <property type="protein sequence ID" value="KAH7131920.1"/>
    <property type="molecule type" value="Genomic_DNA"/>
</dbReference>
<feature type="compositionally biased region" description="Low complexity" evidence="1">
    <location>
        <begin position="45"/>
        <end position="56"/>
    </location>
</feature>
<name>A0A9P9E5T9_9PLEO</name>
<gene>
    <name evidence="2" type="ORF">B0J11DRAFT_520342</name>
</gene>
<feature type="compositionally biased region" description="Polar residues" evidence="1">
    <location>
        <begin position="73"/>
        <end position="83"/>
    </location>
</feature>
<accession>A0A9P9E5T9</accession>
<organism evidence="2 3">
    <name type="scientific">Dendryphion nanum</name>
    <dbReference type="NCBI Taxonomy" id="256645"/>
    <lineage>
        <taxon>Eukaryota</taxon>
        <taxon>Fungi</taxon>
        <taxon>Dikarya</taxon>
        <taxon>Ascomycota</taxon>
        <taxon>Pezizomycotina</taxon>
        <taxon>Dothideomycetes</taxon>
        <taxon>Pleosporomycetidae</taxon>
        <taxon>Pleosporales</taxon>
        <taxon>Torulaceae</taxon>
        <taxon>Dendryphion</taxon>
    </lineage>
</organism>
<evidence type="ECO:0000256" key="1">
    <source>
        <dbReference type="SAM" id="MobiDB-lite"/>
    </source>
</evidence>
<protein>
    <submittedName>
        <fullName evidence="2">Uncharacterized protein</fullName>
    </submittedName>
</protein>
<keyword evidence="3" id="KW-1185">Reference proteome</keyword>
<feature type="non-terminal residue" evidence="2">
    <location>
        <position position="1"/>
    </location>
</feature>
<proteinExistence type="predicted"/>